<proteinExistence type="predicted"/>
<dbReference type="AlphaFoldDB" id="A0A816EIE2"/>
<gene>
    <name evidence="1" type="ORF">XAT740_LOCUS54828</name>
</gene>
<keyword evidence="2" id="KW-1185">Reference proteome</keyword>
<evidence type="ECO:0000313" key="1">
    <source>
        <dbReference type="EMBL" id="CAF1650213.1"/>
    </source>
</evidence>
<dbReference type="Proteomes" id="UP000663828">
    <property type="component" value="Unassembled WGS sequence"/>
</dbReference>
<evidence type="ECO:0000313" key="2">
    <source>
        <dbReference type="Proteomes" id="UP000663828"/>
    </source>
</evidence>
<dbReference type="EMBL" id="CAJNOR010009998">
    <property type="protein sequence ID" value="CAF1650213.1"/>
    <property type="molecule type" value="Genomic_DNA"/>
</dbReference>
<accession>A0A816EIE2</accession>
<sequence length="110" mass="12151">MAFAPSVNPCCPPAAPLRVPIPQTQQPVCVPVCCCVERICCDPCLGPRRVAQYYQTMVFLRFFACFMDRAHRVLLGTNGIGVGIHSCANSFQKNSNPCSTYPTYYIHSFG</sequence>
<protein>
    <submittedName>
        <fullName evidence="1">Uncharacterized protein</fullName>
    </submittedName>
</protein>
<comment type="caution">
    <text evidence="1">The sequence shown here is derived from an EMBL/GenBank/DDBJ whole genome shotgun (WGS) entry which is preliminary data.</text>
</comment>
<name>A0A816EIE2_ADIRI</name>
<reference evidence="1" key="1">
    <citation type="submission" date="2021-02" db="EMBL/GenBank/DDBJ databases">
        <authorList>
            <person name="Nowell W R."/>
        </authorList>
    </citation>
    <scope>NUCLEOTIDE SEQUENCE</scope>
</reference>
<organism evidence="1 2">
    <name type="scientific">Adineta ricciae</name>
    <name type="common">Rotifer</name>
    <dbReference type="NCBI Taxonomy" id="249248"/>
    <lineage>
        <taxon>Eukaryota</taxon>
        <taxon>Metazoa</taxon>
        <taxon>Spiralia</taxon>
        <taxon>Gnathifera</taxon>
        <taxon>Rotifera</taxon>
        <taxon>Eurotatoria</taxon>
        <taxon>Bdelloidea</taxon>
        <taxon>Adinetida</taxon>
        <taxon>Adinetidae</taxon>
        <taxon>Adineta</taxon>
    </lineage>
</organism>